<feature type="region of interest" description="Disordered" evidence="5">
    <location>
        <begin position="1"/>
        <end position="32"/>
    </location>
</feature>
<dbReference type="InterPro" id="IPR005024">
    <property type="entry name" value="Snf7_fam"/>
</dbReference>
<protein>
    <recommendedName>
        <fullName evidence="3">Charged multivesicular body protein 5</fullName>
    </recommendedName>
</protein>
<dbReference type="PANTHER" id="PTHR22761">
    <property type="entry name" value="CHARGED MULTIVESICULAR BODY PROTEIN"/>
    <property type="match status" value="1"/>
</dbReference>
<accession>A0AAV7K177</accession>
<dbReference type="EMBL" id="JAKMXF010000221">
    <property type="protein sequence ID" value="KAI6654795.1"/>
    <property type="molecule type" value="Genomic_DNA"/>
</dbReference>
<comment type="similarity">
    <text evidence="1">Belongs to the SNF7 family.</text>
</comment>
<feature type="region of interest" description="Disordered" evidence="5">
    <location>
        <begin position="189"/>
        <end position="212"/>
    </location>
</feature>
<gene>
    <name evidence="6" type="ORF">LOD99_2674</name>
</gene>
<evidence type="ECO:0000313" key="7">
    <source>
        <dbReference type="Proteomes" id="UP001165289"/>
    </source>
</evidence>
<evidence type="ECO:0000256" key="2">
    <source>
        <dbReference type="ARBA" id="ARBA00023054"/>
    </source>
</evidence>
<dbReference type="Pfam" id="PF03357">
    <property type="entry name" value="Snf7"/>
    <property type="match status" value="1"/>
</dbReference>
<keyword evidence="2 4" id="KW-0175">Coiled coil</keyword>
<organism evidence="6 7">
    <name type="scientific">Oopsacas minuta</name>
    <dbReference type="NCBI Taxonomy" id="111878"/>
    <lineage>
        <taxon>Eukaryota</taxon>
        <taxon>Metazoa</taxon>
        <taxon>Porifera</taxon>
        <taxon>Hexactinellida</taxon>
        <taxon>Hexasterophora</taxon>
        <taxon>Lyssacinosida</taxon>
        <taxon>Leucopsacidae</taxon>
        <taxon>Oopsacas</taxon>
    </lineage>
</organism>
<dbReference type="AlphaFoldDB" id="A0AAV7K177"/>
<feature type="compositionally biased region" description="Low complexity" evidence="5">
    <location>
        <begin position="1"/>
        <end position="10"/>
    </location>
</feature>
<reference evidence="6 7" key="1">
    <citation type="journal article" date="2023" name="BMC Biol.">
        <title>The compact genome of the sponge Oopsacas minuta (Hexactinellida) is lacking key metazoan core genes.</title>
        <authorList>
            <person name="Santini S."/>
            <person name="Schenkelaars Q."/>
            <person name="Jourda C."/>
            <person name="Duchesne M."/>
            <person name="Belahbib H."/>
            <person name="Rocher C."/>
            <person name="Selva M."/>
            <person name="Riesgo A."/>
            <person name="Vervoort M."/>
            <person name="Leys S.P."/>
            <person name="Kodjabachian L."/>
            <person name="Le Bivic A."/>
            <person name="Borchiellini C."/>
            <person name="Claverie J.M."/>
            <person name="Renard E."/>
        </authorList>
    </citation>
    <scope>NUCLEOTIDE SEQUENCE [LARGE SCALE GENOMIC DNA]</scope>
    <source>
        <strain evidence="6">SPO-2</strain>
    </source>
</reference>
<evidence type="ECO:0000256" key="3">
    <source>
        <dbReference type="ARBA" id="ARBA00041078"/>
    </source>
</evidence>
<feature type="coiled-coil region" evidence="4">
    <location>
        <begin position="35"/>
        <end position="92"/>
    </location>
</feature>
<evidence type="ECO:0000256" key="1">
    <source>
        <dbReference type="ARBA" id="ARBA00006190"/>
    </source>
</evidence>
<evidence type="ECO:0000256" key="4">
    <source>
        <dbReference type="SAM" id="Coils"/>
    </source>
</evidence>
<proteinExistence type="inferred from homology"/>
<dbReference type="Proteomes" id="UP001165289">
    <property type="component" value="Unassembled WGS sequence"/>
</dbReference>
<dbReference type="GO" id="GO:0006900">
    <property type="term" value="P:vesicle budding from membrane"/>
    <property type="evidence" value="ECO:0007669"/>
    <property type="project" value="TreeGrafter"/>
</dbReference>
<evidence type="ECO:0000313" key="6">
    <source>
        <dbReference type="EMBL" id="KAI6654795.1"/>
    </source>
</evidence>
<evidence type="ECO:0000256" key="5">
    <source>
        <dbReference type="SAM" id="MobiDB-lite"/>
    </source>
</evidence>
<name>A0AAV7K177_9METZ</name>
<keyword evidence="7" id="KW-1185">Reference proteome</keyword>
<dbReference type="GO" id="GO:0032511">
    <property type="term" value="P:late endosome to vacuole transport via multivesicular body sorting pathway"/>
    <property type="evidence" value="ECO:0007669"/>
    <property type="project" value="TreeGrafter"/>
</dbReference>
<dbReference type="GO" id="GO:0005771">
    <property type="term" value="C:multivesicular body"/>
    <property type="evidence" value="ECO:0007669"/>
    <property type="project" value="TreeGrafter"/>
</dbReference>
<comment type="caution">
    <text evidence="6">The sequence shown here is derived from an EMBL/GenBank/DDBJ whole genome shotgun (WGS) entry which is preliminary data.</text>
</comment>
<dbReference type="PANTHER" id="PTHR22761:SF12">
    <property type="entry name" value="CHARGED MULTIVESICULAR BODY PROTEIN 5"/>
    <property type="match status" value="1"/>
</dbReference>
<dbReference type="Gene3D" id="1.10.287.1060">
    <property type="entry name" value="ESAT-6-like"/>
    <property type="match status" value="1"/>
</dbReference>
<sequence length="225" mass="24735">MNRLFGSSSIQGGGSSKGKPKPNLTDAISSVDGRGESIEKKIAKLDQELARYKDQMSKMKNGSSKNMVKQRALKVLKQKKLYENQLEGLRSQSFNMEQSNFAIQTMKDTKTTVDAMKAGVKEMKKEYKKINISKIEDVQDDMEDMLELANEVQDTLGRSYGLGDDIDEADLEAELDALGDEFALDDDSSYLDAAAAPDPPSGVPESSRVRDGVAVDEFGLPQIPN</sequence>
<dbReference type="Gene3D" id="6.10.250.1710">
    <property type="match status" value="1"/>
</dbReference>